<dbReference type="InterPro" id="IPR035919">
    <property type="entry name" value="EAL_sf"/>
</dbReference>
<dbReference type="SUPFAM" id="SSF55785">
    <property type="entry name" value="PYP-like sensor domain (PAS domain)"/>
    <property type="match status" value="1"/>
</dbReference>
<keyword evidence="2" id="KW-1003">Cell membrane</keyword>
<dbReference type="CDD" id="cd06225">
    <property type="entry name" value="HAMP"/>
    <property type="match status" value="1"/>
</dbReference>
<dbReference type="InterPro" id="IPR003660">
    <property type="entry name" value="HAMP_dom"/>
</dbReference>
<evidence type="ECO:0000256" key="2">
    <source>
        <dbReference type="ARBA" id="ARBA00022475"/>
    </source>
</evidence>
<dbReference type="SMART" id="SM00267">
    <property type="entry name" value="GGDEF"/>
    <property type="match status" value="1"/>
</dbReference>
<dbReference type="NCBIfam" id="TIGR00254">
    <property type="entry name" value="GGDEF"/>
    <property type="match status" value="1"/>
</dbReference>
<comment type="subcellular location">
    <subcellularLocation>
        <location evidence="1">Cell membrane</location>
        <topology evidence="1">Multi-pass membrane protein</topology>
    </subcellularLocation>
</comment>
<dbReference type="CDD" id="cd00130">
    <property type="entry name" value="PAS"/>
    <property type="match status" value="1"/>
</dbReference>
<dbReference type="PROSITE" id="PS50113">
    <property type="entry name" value="PAC"/>
    <property type="match status" value="1"/>
</dbReference>
<dbReference type="CDD" id="cd01949">
    <property type="entry name" value="GGDEF"/>
    <property type="match status" value="1"/>
</dbReference>
<dbReference type="PROSITE" id="PS50887">
    <property type="entry name" value="GGDEF"/>
    <property type="match status" value="1"/>
</dbReference>
<dbReference type="InterPro" id="IPR000014">
    <property type="entry name" value="PAS"/>
</dbReference>
<dbReference type="Gene3D" id="3.30.70.270">
    <property type="match status" value="1"/>
</dbReference>
<protein>
    <submittedName>
        <fullName evidence="13">PAS domain S-box protein</fullName>
    </submittedName>
</protein>
<dbReference type="FunFam" id="3.20.20.450:FF:000001">
    <property type="entry name" value="Cyclic di-GMP phosphodiesterase yahA"/>
    <property type="match status" value="1"/>
</dbReference>
<dbReference type="InterPro" id="IPR000700">
    <property type="entry name" value="PAS-assoc_C"/>
</dbReference>
<evidence type="ECO:0000313" key="13">
    <source>
        <dbReference type="EMBL" id="PZO45720.1"/>
    </source>
</evidence>
<dbReference type="NCBIfam" id="TIGR00229">
    <property type="entry name" value="sensory_box"/>
    <property type="match status" value="1"/>
</dbReference>
<evidence type="ECO:0000259" key="8">
    <source>
        <dbReference type="PROSITE" id="PS50112"/>
    </source>
</evidence>
<dbReference type="InterPro" id="IPR029787">
    <property type="entry name" value="Nucleotide_cyclase"/>
</dbReference>
<accession>A0A2W4WMG5</accession>
<dbReference type="Gene3D" id="3.20.20.450">
    <property type="entry name" value="EAL domain"/>
    <property type="match status" value="1"/>
</dbReference>
<dbReference type="InterPro" id="IPR001633">
    <property type="entry name" value="EAL_dom"/>
</dbReference>
<dbReference type="EMBL" id="QBMN01000002">
    <property type="protein sequence ID" value="PZO45720.1"/>
    <property type="molecule type" value="Genomic_DNA"/>
</dbReference>
<dbReference type="GO" id="GO:0007165">
    <property type="term" value="P:signal transduction"/>
    <property type="evidence" value="ECO:0007669"/>
    <property type="project" value="InterPro"/>
</dbReference>
<feature type="domain" description="GGDEF" evidence="12">
    <location>
        <begin position="605"/>
        <end position="738"/>
    </location>
</feature>
<dbReference type="SMART" id="SM00052">
    <property type="entry name" value="EAL"/>
    <property type="match status" value="1"/>
</dbReference>
<dbReference type="Gene3D" id="3.30.450.20">
    <property type="entry name" value="PAS domain"/>
    <property type="match status" value="2"/>
</dbReference>
<dbReference type="PROSITE" id="PS50112">
    <property type="entry name" value="PAS"/>
    <property type="match status" value="1"/>
</dbReference>
<evidence type="ECO:0000259" key="12">
    <source>
        <dbReference type="PROSITE" id="PS50887"/>
    </source>
</evidence>
<evidence type="ECO:0000256" key="6">
    <source>
        <dbReference type="SAM" id="Coils"/>
    </source>
</evidence>
<evidence type="ECO:0000256" key="7">
    <source>
        <dbReference type="SAM" id="Phobius"/>
    </source>
</evidence>
<keyword evidence="5 7" id="KW-0472">Membrane</keyword>
<keyword evidence="6" id="KW-0175">Coiled coil</keyword>
<keyword evidence="3 7" id="KW-0812">Transmembrane</keyword>
<evidence type="ECO:0000256" key="1">
    <source>
        <dbReference type="ARBA" id="ARBA00004651"/>
    </source>
</evidence>
<evidence type="ECO:0000256" key="5">
    <source>
        <dbReference type="ARBA" id="ARBA00023136"/>
    </source>
</evidence>
<dbReference type="SMART" id="SM00304">
    <property type="entry name" value="HAMP"/>
    <property type="match status" value="1"/>
</dbReference>
<dbReference type="GO" id="GO:0005886">
    <property type="term" value="C:plasma membrane"/>
    <property type="evidence" value="ECO:0007669"/>
    <property type="project" value="UniProtKB-SubCell"/>
</dbReference>
<dbReference type="InterPro" id="IPR013655">
    <property type="entry name" value="PAS_fold_3"/>
</dbReference>
<dbReference type="FunFam" id="3.30.70.270:FF:000001">
    <property type="entry name" value="Diguanylate cyclase domain protein"/>
    <property type="match status" value="1"/>
</dbReference>
<feature type="domain" description="PAS" evidence="8">
    <location>
        <begin position="445"/>
        <end position="500"/>
    </location>
</feature>
<evidence type="ECO:0000259" key="10">
    <source>
        <dbReference type="PROSITE" id="PS50883"/>
    </source>
</evidence>
<dbReference type="Pfam" id="PF00563">
    <property type="entry name" value="EAL"/>
    <property type="match status" value="1"/>
</dbReference>
<dbReference type="InterPro" id="IPR035965">
    <property type="entry name" value="PAS-like_dom_sf"/>
</dbReference>
<dbReference type="Pfam" id="PF02743">
    <property type="entry name" value="dCache_1"/>
    <property type="match status" value="1"/>
</dbReference>
<dbReference type="Pfam" id="PF08447">
    <property type="entry name" value="PAS_3"/>
    <property type="match status" value="1"/>
</dbReference>
<evidence type="ECO:0000259" key="11">
    <source>
        <dbReference type="PROSITE" id="PS50885"/>
    </source>
</evidence>
<dbReference type="SMART" id="SM00091">
    <property type="entry name" value="PAS"/>
    <property type="match status" value="1"/>
</dbReference>
<dbReference type="CDD" id="cd01948">
    <property type="entry name" value="EAL"/>
    <property type="match status" value="1"/>
</dbReference>
<evidence type="ECO:0000256" key="4">
    <source>
        <dbReference type="ARBA" id="ARBA00022989"/>
    </source>
</evidence>
<feature type="domain" description="PAC" evidence="9">
    <location>
        <begin position="520"/>
        <end position="572"/>
    </location>
</feature>
<dbReference type="Gene3D" id="6.10.340.10">
    <property type="match status" value="1"/>
</dbReference>
<dbReference type="PROSITE" id="PS50883">
    <property type="entry name" value="EAL"/>
    <property type="match status" value="1"/>
</dbReference>
<comment type="caution">
    <text evidence="13">The sequence shown here is derived from an EMBL/GenBank/DDBJ whole genome shotgun (WGS) entry which is preliminary data.</text>
</comment>
<keyword evidence="4 7" id="KW-1133">Transmembrane helix</keyword>
<proteinExistence type="predicted"/>
<gene>
    <name evidence="13" type="ORF">DCF17_00635</name>
</gene>
<organism evidence="13 14">
    <name type="scientific">Shackletoniella antarctica</name>
    <dbReference type="NCBI Taxonomy" id="268115"/>
    <lineage>
        <taxon>Bacteria</taxon>
        <taxon>Bacillati</taxon>
        <taxon>Cyanobacteriota</taxon>
        <taxon>Cyanophyceae</taxon>
        <taxon>Oculatellales</taxon>
        <taxon>Oculatellaceae</taxon>
        <taxon>Shackletoniella</taxon>
    </lineage>
</organism>
<reference evidence="14" key="1">
    <citation type="submission" date="2018-04" db="EMBL/GenBank/DDBJ databases">
        <authorList>
            <person name="Cornet L."/>
        </authorList>
    </citation>
    <scope>NUCLEOTIDE SEQUENCE [LARGE SCALE GENOMIC DNA]</scope>
</reference>
<dbReference type="SUPFAM" id="SSF158472">
    <property type="entry name" value="HAMP domain-like"/>
    <property type="match status" value="1"/>
</dbReference>
<name>A0A2W4WMG5_9CYAN</name>
<dbReference type="InterPro" id="IPR000160">
    <property type="entry name" value="GGDEF_dom"/>
</dbReference>
<evidence type="ECO:0000313" key="14">
    <source>
        <dbReference type="Proteomes" id="UP000249081"/>
    </source>
</evidence>
<dbReference type="AlphaFoldDB" id="A0A2W4WMG5"/>
<evidence type="ECO:0000259" key="9">
    <source>
        <dbReference type="PROSITE" id="PS50113"/>
    </source>
</evidence>
<evidence type="ECO:0000256" key="3">
    <source>
        <dbReference type="ARBA" id="ARBA00022692"/>
    </source>
</evidence>
<dbReference type="Pfam" id="PF00672">
    <property type="entry name" value="HAMP"/>
    <property type="match status" value="1"/>
</dbReference>
<reference evidence="13 14" key="2">
    <citation type="submission" date="2018-06" db="EMBL/GenBank/DDBJ databases">
        <title>Metagenomic assembly of (sub)arctic Cyanobacteria and their associated microbiome from non-axenic cultures.</title>
        <authorList>
            <person name="Baurain D."/>
        </authorList>
    </citation>
    <scope>NUCLEOTIDE SEQUENCE [LARGE SCALE GENOMIC DNA]</scope>
    <source>
        <strain evidence="13">ULC041bin1</strain>
    </source>
</reference>
<dbReference type="CDD" id="cd12913">
    <property type="entry name" value="PDC1_MCP_like"/>
    <property type="match status" value="1"/>
</dbReference>
<feature type="transmembrane region" description="Helical" evidence="7">
    <location>
        <begin position="21"/>
        <end position="43"/>
    </location>
</feature>
<feature type="coiled-coil region" evidence="6">
    <location>
        <begin position="404"/>
        <end position="448"/>
    </location>
</feature>
<dbReference type="SUPFAM" id="SSF55073">
    <property type="entry name" value="Nucleotide cyclase"/>
    <property type="match status" value="1"/>
</dbReference>
<dbReference type="PROSITE" id="PS50885">
    <property type="entry name" value="HAMP"/>
    <property type="match status" value="1"/>
</dbReference>
<sequence>MKRRFPRLPTRGNFSRLPLRRLIVVPFVLQVSVAVGLTGWLSLSQGQQAVNQVASELRNSVSHHIEHKLENFLATSHLVNQLSYDAMALGQLDPNDSEALFRHFMQQSQTFGNIDSIFFGQANGEFVGHTTMGQRGHRLMRGGPSQGNFIQFSDVDMATGQPTQVINSTPNWDTLTRPWYRAAVQAKGPVWSTIFPYHAYPVLAISSSRPVYDDSGKLIGVLGNNFFLTHVSRFLQEVHISEHGQAFIIERSGLLVATSNGTDAYKIVDGQPQQTYSVTSPDPLIRASAQLLLNQSGGDWGRIHPQQAEFKLGGDRQFMQVANLNDGDGLDWLIVVVMPESDFMAQIEASRRNTIILCALALAGAIASGLYTSRWITRPLSAFSSASRAIADGDLNQKIGPTGLQELEELAQIFNRMAARLEASFDDLQRSKDEVERANAEIQHQAALFRLMAENMSDLVCLHALDGTYLYVSPSAEWLLGYTPEALIGLHPCSLVHPDDIAQCNQYLHPPAGGTALALKPVICRMRHRRGYDIWLETFTRPIVDAAGAVVQLQTASRDVTDQVRMRRHLEHDACHDSLTGLPNRKQLQERLEAALTQARQQSSYCFALLFLDIDHFKIVNDSLGHLIGDELLMEVASRLKSVLRPADLAVRLGGDEFVVLLAGIGHFEVAQAMAERILEALRQPFQLSSHQMFATVSLGLVMGDAHYQTASELIRDADTAMYRAKAKGRDGYEVFDIAMHDRAIARLTLETELRRALLHHPDEFVLYYQPIVNLQTGAVKGFEALVRWQHPQRGIVMPGDFISVAEETGLIAPLSYWLLELACRQMATWQATYPQAQELTVSVNLSALQLHNIELPQRVDQILSKTGLLPSSLVLEITESMLIDNIDDTIMVLNGLRQRRISLSIDDFGTGYSSLSYLYRFPVNNLKIDQSFVSQMATSPSHEKIVHTIINLGRQLGFSAIAEGIETPQQVNTLKRLGCDLGQGYWFGKPRPAAEVSTWLSQSSAHYRPHAVS</sequence>
<dbReference type="PANTHER" id="PTHR44757:SF2">
    <property type="entry name" value="BIOFILM ARCHITECTURE MAINTENANCE PROTEIN MBAA"/>
    <property type="match status" value="1"/>
</dbReference>
<dbReference type="InterPro" id="IPR033479">
    <property type="entry name" value="dCache_1"/>
</dbReference>
<dbReference type="Proteomes" id="UP000249081">
    <property type="component" value="Unassembled WGS sequence"/>
</dbReference>
<feature type="domain" description="HAMP" evidence="11">
    <location>
        <begin position="374"/>
        <end position="426"/>
    </location>
</feature>
<dbReference type="InterPro" id="IPR043128">
    <property type="entry name" value="Rev_trsase/Diguanyl_cyclase"/>
</dbReference>
<dbReference type="PANTHER" id="PTHR44757">
    <property type="entry name" value="DIGUANYLATE CYCLASE DGCP"/>
    <property type="match status" value="1"/>
</dbReference>
<dbReference type="SUPFAM" id="SSF141868">
    <property type="entry name" value="EAL domain-like"/>
    <property type="match status" value="1"/>
</dbReference>
<dbReference type="InterPro" id="IPR052155">
    <property type="entry name" value="Biofilm_reg_signaling"/>
</dbReference>
<feature type="domain" description="EAL" evidence="10">
    <location>
        <begin position="747"/>
        <end position="1005"/>
    </location>
</feature>
<dbReference type="Pfam" id="PF00990">
    <property type="entry name" value="GGDEF"/>
    <property type="match status" value="1"/>
</dbReference>